<dbReference type="Pfam" id="PF06356">
    <property type="entry name" value="DUF1064"/>
    <property type="match status" value="1"/>
</dbReference>
<dbReference type="InterPro" id="IPR009414">
    <property type="entry name" value="DUF1064"/>
</dbReference>
<dbReference type="RefSeq" id="WP_186951461.1">
    <property type="nucleotide sequence ID" value="NZ_JACOFX010000001.1"/>
</dbReference>
<evidence type="ECO:0000313" key="2">
    <source>
        <dbReference type="Proteomes" id="UP000646911"/>
    </source>
</evidence>
<name>A0ABR6Z367_9BURK</name>
<comment type="caution">
    <text evidence="1">The sequence shown here is derived from an EMBL/GenBank/DDBJ whole genome shotgun (WGS) entry which is preliminary data.</text>
</comment>
<proteinExistence type="predicted"/>
<keyword evidence="2" id="KW-1185">Reference proteome</keyword>
<sequence>MSSRLIQQGQPSKYRNRKTILDGEKFDSMAEAKRYHQLQMLQRMGEISNLTRQVSFELAPACMVQGVRKRALVYRADFTYNENGKQIVEDVKGKLTEGYIIKRHLMKSVFDIEIRETK</sequence>
<accession>A0ABR6Z367</accession>
<evidence type="ECO:0000313" key="1">
    <source>
        <dbReference type="EMBL" id="MBC3906223.1"/>
    </source>
</evidence>
<reference evidence="1 2" key="1">
    <citation type="submission" date="2020-08" db="EMBL/GenBank/DDBJ databases">
        <title>Novel species isolated from subtropical streams in China.</title>
        <authorList>
            <person name="Lu H."/>
        </authorList>
    </citation>
    <scope>NUCLEOTIDE SEQUENCE [LARGE SCALE GENOMIC DNA]</scope>
    <source>
        <strain evidence="1 2">NL8W</strain>
    </source>
</reference>
<gene>
    <name evidence="1" type="ORF">H8L47_01445</name>
</gene>
<protein>
    <submittedName>
        <fullName evidence="1">DUF1064 domain-containing protein</fullName>
    </submittedName>
</protein>
<organism evidence="1 2">
    <name type="scientific">Undibacterium umbellatum</name>
    <dbReference type="NCBI Taxonomy" id="2762300"/>
    <lineage>
        <taxon>Bacteria</taxon>
        <taxon>Pseudomonadati</taxon>
        <taxon>Pseudomonadota</taxon>
        <taxon>Betaproteobacteria</taxon>
        <taxon>Burkholderiales</taxon>
        <taxon>Oxalobacteraceae</taxon>
        <taxon>Undibacterium</taxon>
    </lineage>
</organism>
<dbReference type="Proteomes" id="UP000646911">
    <property type="component" value="Unassembled WGS sequence"/>
</dbReference>
<dbReference type="EMBL" id="JACOFX010000001">
    <property type="protein sequence ID" value="MBC3906223.1"/>
    <property type="molecule type" value="Genomic_DNA"/>
</dbReference>